<proteinExistence type="predicted"/>
<comment type="caution">
    <text evidence="1">The sequence shown here is derived from an EMBL/GenBank/DDBJ whole genome shotgun (WGS) entry which is preliminary data.</text>
</comment>
<reference evidence="2" key="1">
    <citation type="journal article" date="2023" name="Nat. Plants">
        <title>Single-cell RNA sequencing provides a high-resolution roadmap for understanding the multicellular compartmentation of specialized metabolism.</title>
        <authorList>
            <person name="Sun S."/>
            <person name="Shen X."/>
            <person name="Li Y."/>
            <person name="Li Y."/>
            <person name="Wang S."/>
            <person name="Li R."/>
            <person name="Zhang H."/>
            <person name="Shen G."/>
            <person name="Guo B."/>
            <person name="Wei J."/>
            <person name="Xu J."/>
            <person name="St-Pierre B."/>
            <person name="Chen S."/>
            <person name="Sun C."/>
        </authorList>
    </citation>
    <scope>NUCLEOTIDE SEQUENCE [LARGE SCALE GENOMIC DNA]</scope>
</reference>
<organism evidence="1 2">
    <name type="scientific">Catharanthus roseus</name>
    <name type="common">Madagascar periwinkle</name>
    <name type="synonym">Vinca rosea</name>
    <dbReference type="NCBI Taxonomy" id="4058"/>
    <lineage>
        <taxon>Eukaryota</taxon>
        <taxon>Viridiplantae</taxon>
        <taxon>Streptophyta</taxon>
        <taxon>Embryophyta</taxon>
        <taxon>Tracheophyta</taxon>
        <taxon>Spermatophyta</taxon>
        <taxon>Magnoliopsida</taxon>
        <taxon>eudicotyledons</taxon>
        <taxon>Gunneridae</taxon>
        <taxon>Pentapetalae</taxon>
        <taxon>asterids</taxon>
        <taxon>lamiids</taxon>
        <taxon>Gentianales</taxon>
        <taxon>Apocynaceae</taxon>
        <taxon>Rauvolfioideae</taxon>
        <taxon>Vinceae</taxon>
        <taxon>Catharanthinae</taxon>
        <taxon>Catharanthus</taxon>
    </lineage>
</organism>
<evidence type="ECO:0000313" key="1">
    <source>
        <dbReference type="EMBL" id="KAI5663554.1"/>
    </source>
</evidence>
<name>A0ACC0ATW1_CATRO</name>
<gene>
    <name evidence="1" type="ORF">M9H77_22877</name>
</gene>
<sequence length="412" mass="46219">MEVYIITLSRGDTCKSLTYPLLMILLFSLMGMIGRTSILILDYTFEMIGIFGSWKLMISFLSNPSFGLSEQESQLDLQGTSSTTSQLWRSFFALITDISKARNLNFTPSPSTDTTTAIRLKQPSNTHSLVLNVDGASKGNPRVAVARGVLRHIDGSFIRRFSHYLGDKCSNSFAEVMAILFRISMAAEMGFSSFLLQSDSFAVVPMIHHFLALLRIHIKHVFREPNHVADSLANVGHNLRDRQVFCGLTALPRFIHRLILLDQQGVSYLGKFRLLLLGDTLHGVPRYMIPQEISYLLSLKHLSMSYNPFGGKVPTNLNHCRELTLLESLDNELVGNIPNQHSSLTKMSFMLREITISPKRIRAWIANLLLLYKCGITKTNATEKCTYHCGIRDTPKLSNLGNGKGSNNHCFT</sequence>
<accession>A0ACC0ATW1</accession>
<protein>
    <submittedName>
        <fullName evidence="1">Uncharacterized protein</fullName>
    </submittedName>
</protein>
<dbReference type="Proteomes" id="UP001060085">
    <property type="component" value="Linkage Group LG05"/>
</dbReference>
<dbReference type="EMBL" id="CM044705">
    <property type="protein sequence ID" value="KAI5663554.1"/>
    <property type="molecule type" value="Genomic_DNA"/>
</dbReference>
<evidence type="ECO:0000313" key="2">
    <source>
        <dbReference type="Proteomes" id="UP001060085"/>
    </source>
</evidence>
<keyword evidence="2" id="KW-1185">Reference proteome</keyword>